<dbReference type="Pfam" id="PF25917">
    <property type="entry name" value="BSH_RND"/>
    <property type="match status" value="1"/>
</dbReference>
<dbReference type="SUPFAM" id="SSF111369">
    <property type="entry name" value="HlyD-like secretion proteins"/>
    <property type="match status" value="1"/>
</dbReference>
<feature type="domain" description="Multidrug resistance protein MdtA-like beta-barrel" evidence="6">
    <location>
        <begin position="208"/>
        <end position="303"/>
    </location>
</feature>
<dbReference type="Pfam" id="PF25944">
    <property type="entry name" value="Beta-barrel_RND"/>
    <property type="match status" value="1"/>
</dbReference>
<dbReference type="EMBL" id="CP155447">
    <property type="protein sequence ID" value="XBH05834.1"/>
    <property type="molecule type" value="Genomic_DNA"/>
</dbReference>
<dbReference type="RefSeq" id="WP_406698685.1">
    <property type="nucleotide sequence ID" value="NZ_CP155447.1"/>
</dbReference>
<dbReference type="InterPro" id="IPR006143">
    <property type="entry name" value="RND_pump_MFP"/>
</dbReference>
<dbReference type="InterPro" id="IPR058627">
    <property type="entry name" value="MdtA-like_C"/>
</dbReference>
<evidence type="ECO:0000256" key="4">
    <source>
        <dbReference type="SAM" id="SignalP"/>
    </source>
</evidence>
<evidence type="ECO:0000259" key="5">
    <source>
        <dbReference type="Pfam" id="PF25917"/>
    </source>
</evidence>
<feature type="domain" description="Multidrug resistance protein MdtA-like barrel-sandwich hybrid" evidence="5">
    <location>
        <begin position="61"/>
        <end position="204"/>
    </location>
</feature>
<protein>
    <submittedName>
        <fullName evidence="8">Efflux RND transporter periplasmic adaptor subunit</fullName>
    </submittedName>
</protein>
<keyword evidence="4" id="KW-0732">Signal</keyword>
<evidence type="ECO:0000313" key="8">
    <source>
        <dbReference type="EMBL" id="XBH05834.1"/>
    </source>
</evidence>
<evidence type="ECO:0000259" key="7">
    <source>
        <dbReference type="Pfam" id="PF25967"/>
    </source>
</evidence>
<sequence length="417" mass="45766">MHRPALVLGVIGLGLTALAGCQRSSTAVAPPQPPIIPVSRPVEREVTEYADFTGQTDAVQAVDIRPRVTGYLVEMPFKEGADVKTGDTLFVIDPRPYKAQLDQASGQVNLYRAQLKLAKVVYARDLAINARVPNSISQEHLDQDLASVEEADARVKAFEKNMEAYKLNHDFTKVTSPIDGHVSRYYLTLGNLVNQDQTLLTTVVSQDPIYAYFDVDEPTLLRLRRAINQGKLNPPQPGVDLPVLMGLQGEDGFPHQGVLNFVNNQVNPTTGSISVRGVVPNPLPPKGIRLLSPGMFVRIRLPIGKPHPAILVIDRAIASDQGLKYVYIIDSKNNIQYRRVTTGPLQADGLRVIADGLKRSDWVVVGGLQQVSPRMRIQPERIPMPLLGQPTEENAPATQPSVPTTHPARPSPEARER</sequence>
<dbReference type="PANTHER" id="PTHR30158">
    <property type="entry name" value="ACRA/E-RELATED COMPONENT OF DRUG EFFLUX TRANSPORTER"/>
    <property type="match status" value="1"/>
</dbReference>
<feature type="domain" description="Multidrug resistance protein MdtA-like C-terminal permuted SH3" evidence="7">
    <location>
        <begin position="317"/>
        <end position="369"/>
    </location>
</feature>
<dbReference type="AlphaFoldDB" id="A0AAU7CKL6"/>
<dbReference type="NCBIfam" id="TIGR01730">
    <property type="entry name" value="RND_mfp"/>
    <property type="match status" value="1"/>
</dbReference>
<evidence type="ECO:0000256" key="2">
    <source>
        <dbReference type="ARBA" id="ARBA00009477"/>
    </source>
</evidence>
<evidence type="ECO:0000256" key="1">
    <source>
        <dbReference type="ARBA" id="ARBA00004196"/>
    </source>
</evidence>
<dbReference type="PANTHER" id="PTHR30158:SF10">
    <property type="entry name" value="CATION EFFLUX PUMP"/>
    <property type="match status" value="1"/>
</dbReference>
<dbReference type="PROSITE" id="PS51257">
    <property type="entry name" value="PROKAR_LIPOPROTEIN"/>
    <property type="match status" value="1"/>
</dbReference>
<feature type="region of interest" description="Disordered" evidence="3">
    <location>
        <begin position="385"/>
        <end position="417"/>
    </location>
</feature>
<gene>
    <name evidence="8" type="ORF">V5E97_07335</name>
</gene>
<evidence type="ECO:0000256" key="3">
    <source>
        <dbReference type="SAM" id="MobiDB-lite"/>
    </source>
</evidence>
<dbReference type="GO" id="GO:0046677">
    <property type="term" value="P:response to antibiotic"/>
    <property type="evidence" value="ECO:0007669"/>
    <property type="project" value="TreeGrafter"/>
</dbReference>
<organism evidence="8">
    <name type="scientific">Singulisphaera sp. Ch08</name>
    <dbReference type="NCBI Taxonomy" id="3120278"/>
    <lineage>
        <taxon>Bacteria</taxon>
        <taxon>Pseudomonadati</taxon>
        <taxon>Planctomycetota</taxon>
        <taxon>Planctomycetia</taxon>
        <taxon>Isosphaerales</taxon>
        <taxon>Isosphaeraceae</taxon>
        <taxon>Singulisphaera</taxon>
    </lineage>
</organism>
<reference evidence="8" key="1">
    <citation type="submission" date="2024-05" db="EMBL/GenBank/DDBJ databases">
        <title>Planctomycetes of the genus Singulisphaera possess chitinolytic capabilities.</title>
        <authorList>
            <person name="Ivanova A."/>
        </authorList>
    </citation>
    <scope>NUCLEOTIDE SEQUENCE</scope>
    <source>
        <strain evidence="8">Ch08T</strain>
    </source>
</reference>
<dbReference type="GO" id="GO:0022857">
    <property type="term" value="F:transmembrane transporter activity"/>
    <property type="evidence" value="ECO:0007669"/>
    <property type="project" value="InterPro"/>
</dbReference>
<accession>A0AAU7CKL6</accession>
<proteinExistence type="inferred from homology"/>
<dbReference type="InterPro" id="IPR058625">
    <property type="entry name" value="MdtA-like_BSH"/>
</dbReference>
<dbReference type="Pfam" id="PF25967">
    <property type="entry name" value="RND-MFP_C"/>
    <property type="match status" value="1"/>
</dbReference>
<feature type="signal peptide" evidence="4">
    <location>
        <begin position="1"/>
        <end position="19"/>
    </location>
</feature>
<name>A0AAU7CKL6_9BACT</name>
<comment type="subcellular location">
    <subcellularLocation>
        <location evidence="1">Cell envelope</location>
    </subcellularLocation>
</comment>
<dbReference type="Gene3D" id="2.40.30.170">
    <property type="match status" value="1"/>
</dbReference>
<dbReference type="Gene3D" id="2.40.50.100">
    <property type="match status" value="1"/>
</dbReference>
<evidence type="ECO:0000259" key="6">
    <source>
        <dbReference type="Pfam" id="PF25944"/>
    </source>
</evidence>
<dbReference type="InterPro" id="IPR058626">
    <property type="entry name" value="MdtA-like_b-barrel"/>
</dbReference>
<feature type="chain" id="PRO_5044008782" evidence="4">
    <location>
        <begin position="20"/>
        <end position="417"/>
    </location>
</feature>
<comment type="similarity">
    <text evidence="2">Belongs to the membrane fusion protein (MFP) (TC 8.A.1) family.</text>
</comment>
<dbReference type="GO" id="GO:0005886">
    <property type="term" value="C:plasma membrane"/>
    <property type="evidence" value="ECO:0007669"/>
    <property type="project" value="TreeGrafter"/>
</dbReference>
<dbReference type="Gene3D" id="2.40.420.20">
    <property type="match status" value="1"/>
</dbReference>
<dbReference type="Gene3D" id="1.10.287.470">
    <property type="entry name" value="Helix hairpin bin"/>
    <property type="match status" value="1"/>
</dbReference>